<dbReference type="InterPro" id="IPR033443">
    <property type="entry name" value="PROP1-like_PPR_dom"/>
</dbReference>
<evidence type="ECO:0000313" key="5">
    <source>
        <dbReference type="Proteomes" id="UP001163046"/>
    </source>
</evidence>
<evidence type="ECO:0000259" key="3">
    <source>
        <dbReference type="Pfam" id="PF17177"/>
    </source>
</evidence>
<sequence length="238" mass="27153">MKTFYQLDDESDVGDMTSNMASNMATRFMLKILQRRAGSLHETATDFRWRCIIQGIRCCSSTLSPHNKIPTAEHDGCLNVDQPTRFARGDIRLLCEKLKEPGEVSQLLNQCLQFPEQHRVKSVDSALYWLSYYDKIDAALELKTLLEKHGFLKSYSTYSALASIYAKSNHTEGCKILFAEMKRDGLSPRSRHYFPFLEAATQKGDPMAAFSFLDDMRHSGFIHMHLTRISSQNLSVLV</sequence>
<keyword evidence="5" id="KW-1185">Reference proteome</keyword>
<evidence type="ECO:0000256" key="2">
    <source>
        <dbReference type="PROSITE-ProRule" id="PRU00708"/>
    </source>
</evidence>
<proteinExistence type="predicted"/>
<evidence type="ECO:0000256" key="1">
    <source>
        <dbReference type="ARBA" id="ARBA00022737"/>
    </source>
</evidence>
<dbReference type="PROSITE" id="PS51375">
    <property type="entry name" value="PPR"/>
    <property type="match status" value="1"/>
</dbReference>
<dbReference type="InterPro" id="IPR002885">
    <property type="entry name" value="PPR_rpt"/>
</dbReference>
<accession>A0A9W9Z869</accession>
<dbReference type="Proteomes" id="UP001163046">
    <property type="component" value="Unassembled WGS sequence"/>
</dbReference>
<organism evidence="4 5">
    <name type="scientific">Desmophyllum pertusum</name>
    <dbReference type="NCBI Taxonomy" id="174260"/>
    <lineage>
        <taxon>Eukaryota</taxon>
        <taxon>Metazoa</taxon>
        <taxon>Cnidaria</taxon>
        <taxon>Anthozoa</taxon>
        <taxon>Hexacorallia</taxon>
        <taxon>Scleractinia</taxon>
        <taxon>Caryophylliina</taxon>
        <taxon>Caryophylliidae</taxon>
        <taxon>Desmophyllum</taxon>
    </lineage>
</organism>
<dbReference type="EMBL" id="MU826394">
    <property type="protein sequence ID" value="KAJ7376655.1"/>
    <property type="molecule type" value="Genomic_DNA"/>
</dbReference>
<gene>
    <name evidence="4" type="ORF">OS493_033537</name>
</gene>
<comment type="caution">
    <text evidence="4">The sequence shown here is derived from an EMBL/GenBank/DDBJ whole genome shotgun (WGS) entry which is preliminary data.</text>
</comment>
<keyword evidence="1" id="KW-0677">Repeat</keyword>
<reference evidence="4" key="1">
    <citation type="submission" date="2023-01" db="EMBL/GenBank/DDBJ databases">
        <title>Genome assembly of the deep-sea coral Lophelia pertusa.</title>
        <authorList>
            <person name="Herrera S."/>
            <person name="Cordes E."/>
        </authorList>
    </citation>
    <scope>NUCLEOTIDE SEQUENCE</scope>
    <source>
        <strain evidence="4">USNM1676648</strain>
        <tissue evidence="4">Polyp</tissue>
    </source>
</reference>
<dbReference type="Pfam" id="PF17177">
    <property type="entry name" value="PPR_long"/>
    <property type="match status" value="1"/>
</dbReference>
<dbReference type="Gene3D" id="1.25.40.10">
    <property type="entry name" value="Tetratricopeptide repeat domain"/>
    <property type="match status" value="1"/>
</dbReference>
<protein>
    <recommendedName>
        <fullName evidence="3">PROP1-like PPR domain-containing protein</fullName>
    </recommendedName>
</protein>
<dbReference type="AlphaFoldDB" id="A0A9W9Z869"/>
<evidence type="ECO:0000313" key="4">
    <source>
        <dbReference type="EMBL" id="KAJ7376655.1"/>
    </source>
</evidence>
<feature type="repeat" description="PPR" evidence="2">
    <location>
        <begin position="154"/>
        <end position="188"/>
    </location>
</feature>
<feature type="domain" description="PROP1-like PPR" evidence="3">
    <location>
        <begin position="136"/>
        <end position="218"/>
    </location>
</feature>
<name>A0A9W9Z869_9CNID</name>
<dbReference type="InterPro" id="IPR011990">
    <property type="entry name" value="TPR-like_helical_dom_sf"/>
</dbReference>